<keyword evidence="13" id="KW-1185">Reference proteome</keyword>
<dbReference type="InterPro" id="IPR038932">
    <property type="entry name" value="PARPBP"/>
</dbReference>
<dbReference type="GO" id="GO:0003677">
    <property type="term" value="F:DNA binding"/>
    <property type="evidence" value="ECO:0007669"/>
    <property type="project" value="UniProtKB-KW"/>
</dbReference>
<proteinExistence type="inferred from homology"/>
<protein>
    <recommendedName>
        <fullName evidence="4">PCNA-interacting partner</fullName>
    </recommendedName>
    <alternativeName>
        <fullName evidence="10">PARP-1 binding protein</fullName>
    </alternativeName>
    <alternativeName>
        <fullName evidence="11">PARP1-binding protein</fullName>
    </alternativeName>
</protein>
<evidence type="ECO:0000256" key="4">
    <source>
        <dbReference type="ARBA" id="ARBA00014320"/>
    </source>
</evidence>
<dbReference type="GO" id="GO:0005737">
    <property type="term" value="C:cytoplasm"/>
    <property type="evidence" value="ECO:0007669"/>
    <property type="project" value="UniProtKB-SubCell"/>
</dbReference>
<dbReference type="EMBL" id="QRBI01000131">
    <property type="protein sequence ID" value="RMC03022.1"/>
    <property type="molecule type" value="Genomic_DNA"/>
</dbReference>
<keyword evidence="8" id="KW-0234">DNA repair</keyword>
<keyword evidence="6" id="KW-0227">DNA damage</keyword>
<comment type="caution">
    <text evidence="12">The sequence shown here is derived from an EMBL/GenBank/DDBJ whole genome shotgun (WGS) entry which is preliminary data.</text>
</comment>
<reference evidence="12 13" key="1">
    <citation type="submission" date="2018-07" db="EMBL/GenBank/DDBJ databases">
        <title>A high quality draft genome assembly of the barn swallow (H. rustica rustica).</title>
        <authorList>
            <person name="Formenti G."/>
            <person name="Chiara M."/>
            <person name="Poveda L."/>
            <person name="Francoijs K.-J."/>
            <person name="Bonisoli-Alquati A."/>
            <person name="Canova L."/>
            <person name="Gianfranceschi L."/>
            <person name="Horner D.S."/>
            <person name="Saino N."/>
        </authorList>
    </citation>
    <scope>NUCLEOTIDE SEQUENCE [LARGE SCALE GENOMIC DNA]</scope>
    <source>
        <strain evidence="12">Chelidonia</strain>
        <tissue evidence="12">Blood</tissue>
    </source>
</reference>
<organism evidence="12 13">
    <name type="scientific">Hirundo rustica rustica</name>
    <dbReference type="NCBI Taxonomy" id="333673"/>
    <lineage>
        <taxon>Eukaryota</taxon>
        <taxon>Metazoa</taxon>
        <taxon>Chordata</taxon>
        <taxon>Craniata</taxon>
        <taxon>Vertebrata</taxon>
        <taxon>Euteleostomi</taxon>
        <taxon>Archelosauria</taxon>
        <taxon>Archosauria</taxon>
        <taxon>Dinosauria</taxon>
        <taxon>Saurischia</taxon>
        <taxon>Theropoda</taxon>
        <taxon>Coelurosauria</taxon>
        <taxon>Aves</taxon>
        <taxon>Neognathae</taxon>
        <taxon>Neoaves</taxon>
        <taxon>Telluraves</taxon>
        <taxon>Australaves</taxon>
        <taxon>Passeriformes</taxon>
        <taxon>Sylvioidea</taxon>
        <taxon>Hirundinidae</taxon>
        <taxon>Hirundo</taxon>
    </lineage>
</organism>
<evidence type="ECO:0000256" key="2">
    <source>
        <dbReference type="ARBA" id="ARBA00004496"/>
    </source>
</evidence>
<keyword evidence="5" id="KW-0963">Cytoplasm</keyword>
<evidence type="ECO:0000256" key="9">
    <source>
        <dbReference type="ARBA" id="ARBA00023242"/>
    </source>
</evidence>
<dbReference type="GO" id="GO:0005634">
    <property type="term" value="C:nucleus"/>
    <property type="evidence" value="ECO:0007669"/>
    <property type="project" value="UniProtKB-SubCell"/>
</dbReference>
<evidence type="ECO:0000256" key="5">
    <source>
        <dbReference type="ARBA" id="ARBA00022490"/>
    </source>
</evidence>
<dbReference type="Proteomes" id="UP000269221">
    <property type="component" value="Unassembled WGS sequence"/>
</dbReference>
<dbReference type="OrthoDB" id="6427080at2759"/>
<keyword evidence="7" id="KW-0238">DNA-binding</keyword>
<evidence type="ECO:0000256" key="1">
    <source>
        <dbReference type="ARBA" id="ARBA00004123"/>
    </source>
</evidence>
<dbReference type="SUPFAM" id="SSF52540">
    <property type="entry name" value="P-loop containing nucleoside triphosphate hydrolases"/>
    <property type="match status" value="1"/>
</dbReference>
<evidence type="ECO:0000256" key="7">
    <source>
        <dbReference type="ARBA" id="ARBA00023125"/>
    </source>
</evidence>
<dbReference type="STRING" id="333673.A0A3M0JPS0"/>
<evidence type="ECO:0000256" key="10">
    <source>
        <dbReference type="ARBA" id="ARBA00031632"/>
    </source>
</evidence>
<evidence type="ECO:0000256" key="11">
    <source>
        <dbReference type="ARBA" id="ARBA00032731"/>
    </source>
</evidence>
<dbReference type="GO" id="GO:0006281">
    <property type="term" value="P:DNA repair"/>
    <property type="evidence" value="ECO:0007669"/>
    <property type="project" value="UniProtKB-KW"/>
</dbReference>
<dbReference type="Gene3D" id="1.10.486.10">
    <property type="entry name" value="PCRA, domain 4"/>
    <property type="match status" value="1"/>
</dbReference>
<evidence type="ECO:0000313" key="13">
    <source>
        <dbReference type="Proteomes" id="UP000269221"/>
    </source>
</evidence>
<dbReference type="InterPro" id="IPR027417">
    <property type="entry name" value="P-loop_NTPase"/>
</dbReference>
<dbReference type="FunFam" id="1.10.486.10:FF:000004">
    <property type="entry name" value="PCNA-interacting partner isoform X3"/>
    <property type="match status" value="1"/>
</dbReference>
<comment type="similarity">
    <text evidence="3">Belongs to the PARI family.</text>
</comment>
<evidence type="ECO:0000256" key="8">
    <source>
        <dbReference type="ARBA" id="ARBA00023204"/>
    </source>
</evidence>
<name>A0A3M0JPS0_HIRRU</name>
<dbReference type="PANTHER" id="PTHR32121">
    <property type="entry name" value="PCNA-INTERACTING PARTNER"/>
    <property type="match status" value="1"/>
</dbReference>
<evidence type="ECO:0000256" key="3">
    <source>
        <dbReference type="ARBA" id="ARBA00009135"/>
    </source>
</evidence>
<keyword evidence="9" id="KW-0539">Nucleus</keyword>
<evidence type="ECO:0000313" key="12">
    <source>
        <dbReference type="EMBL" id="RMC03022.1"/>
    </source>
</evidence>
<sequence length="407" mass="45249">MPVPASGSYGWLRRGFGLFGLFGWERRHHGDFTVSLSDVLETWNYLLHDKLGLYENMKEPENYADVKKAYDAFLARSNMLDLIDIYQKCYGLGLLAEDESIPAVQLLEFISGVMNAQENDSVLSTPPQINRQGQEHMKVTVLAKKSVCSYLSLLVNSKDDLALAHILNVPDRGLGREAFTNLKHASQERKMSIFLMATSFIRTIELGGRGSASSLYDPLRAHVKGLSSFVHFIDKLQEIVGEILNTRIAGGRILSTVKMHLIKGRSNGDPFCQAVEEVVEDLDLKIKNIIDSQQETLTASTTGVSPARPKLHSINHGTAYCGRDTVKVLLVLLDEEAVNPPTQNKADLLCDNECLNLCGITSVLTLFRSPTQPSGSSPKPLRQRILKSMDEKVIKMNPFDFYTVSYG</sequence>
<gene>
    <name evidence="12" type="ORF">DUI87_20215</name>
</gene>
<evidence type="ECO:0000256" key="6">
    <source>
        <dbReference type="ARBA" id="ARBA00022763"/>
    </source>
</evidence>
<accession>A0A3M0JPS0</accession>
<comment type="subcellular location">
    <subcellularLocation>
        <location evidence="2">Cytoplasm</location>
    </subcellularLocation>
    <subcellularLocation>
        <location evidence="1">Nucleus</location>
    </subcellularLocation>
</comment>
<dbReference type="GO" id="GO:2000042">
    <property type="term" value="P:negative regulation of double-strand break repair via homologous recombination"/>
    <property type="evidence" value="ECO:0007669"/>
    <property type="project" value="InterPro"/>
</dbReference>
<dbReference type="AlphaFoldDB" id="A0A3M0JPS0"/>
<dbReference type="GO" id="GO:0000785">
    <property type="term" value="C:chromatin"/>
    <property type="evidence" value="ECO:0007669"/>
    <property type="project" value="TreeGrafter"/>
</dbReference>
<dbReference type="PANTHER" id="PTHR32121:SF0">
    <property type="entry name" value="PCNA-INTERACTING PARTNER"/>
    <property type="match status" value="1"/>
</dbReference>